<evidence type="ECO:0000313" key="2">
    <source>
        <dbReference type="Proteomes" id="UP001233999"/>
    </source>
</evidence>
<dbReference type="EMBL" id="JASPKZ010008874">
    <property type="protein sequence ID" value="KAJ9578544.1"/>
    <property type="molecule type" value="Genomic_DNA"/>
</dbReference>
<accession>A0AAD7ZDH9</accession>
<feature type="non-terminal residue" evidence="1">
    <location>
        <position position="101"/>
    </location>
</feature>
<keyword evidence="2" id="KW-1185">Reference proteome</keyword>
<protein>
    <submittedName>
        <fullName evidence="1">Uncharacterized protein</fullName>
    </submittedName>
</protein>
<reference evidence="1" key="1">
    <citation type="journal article" date="2023" name="IScience">
        <title>Live-bearing cockroach genome reveals convergent evolutionary mechanisms linked to viviparity in insects and beyond.</title>
        <authorList>
            <person name="Fouks B."/>
            <person name="Harrison M.C."/>
            <person name="Mikhailova A.A."/>
            <person name="Marchal E."/>
            <person name="English S."/>
            <person name="Carruthers M."/>
            <person name="Jennings E.C."/>
            <person name="Chiamaka E.L."/>
            <person name="Frigard R.A."/>
            <person name="Pippel M."/>
            <person name="Attardo G.M."/>
            <person name="Benoit J.B."/>
            <person name="Bornberg-Bauer E."/>
            <person name="Tobe S.S."/>
        </authorList>
    </citation>
    <scope>NUCLEOTIDE SEQUENCE</scope>
    <source>
        <strain evidence="1">Stay&amp;Tobe</strain>
    </source>
</reference>
<dbReference type="Proteomes" id="UP001233999">
    <property type="component" value="Unassembled WGS sequence"/>
</dbReference>
<evidence type="ECO:0000313" key="1">
    <source>
        <dbReference type="EMBL" id="KAJ9578544.1"/>
    </source>
</evidence>
<dbReference type="AlphaFoldDB" id="A0AAD7ZDH9"/>
<name>A0AAD7ZDH9_DIPPU</name>
<comment type="caution">
    <text evidence="1">The sequence shown here is derived from an EMBL/GenBank/DDBJ whole genome shotgun (WGS) entry which is preliminary data.</text>
</comment>
<reference evidence="1" key="2">
    <citation type="submission" date="2023-05" db="EMBL/GenBank/DDBJ databases">
        <authorList>
            <person name="Fouks B."/>
        </authorList>
    </citation>
    <scope>NUCLEOTIDE SEQUENCE</scope>
    <source>
        <strain evidence="1">Stay&amp;Tobe</strain>
        <tissue evidence="1">Testes</tissue>
    </source>
</reference>
<sequence>HSVSPKLQSRRYDDGVIICEFHTILTDGGVSVFSVYFIFNIINFVCCTTVNLERAETATLKVYVIPNERAQKQSFVAAPLRLHSWRGGGASKYVNRHFHTG</sequence>
<proteinExistence type="predicted"/>
<organism evidence="1 2">
    <name type="scientific">Diploptera punctata</name>
    <name type="common">Pacific beetle cockroach</name>
    <dbReference type="NCBI Taxonomy" id="6984"/>
    <lineage>
        <taxon>Eukaryota</taxon>
        <taxon>Metazoa</taxon>
        <taxon>Ecdysozoa</taxon>
        <taxon>Arthropoda</taxon>
        <taxon>Hexapoda</taxon>
        <taxon>Insecta</taxon>
        <taxon>Pterygota</taxon>
        <taxon>Neoptera</taxon>
        <taxon>Polyneoptera</taxon>
        <taxon>Dictyoptera</taxon>
        <taxon>Blattodea</taxon>
        <taxon>Blaberoidea</taxon>
        <taxon>Blaberidae</taxon>
        <taxon>Diplopterinae</taxon>
        <taxon>Diploptera</taxon>
    </lineage>
</organism>
<gene>
    <name evidence="1" type="ORF">L9F63_005273</name>
</gene>